<dbReference type="AlphaFoldDB" id="A0AAV1E447"/>
<dbReference type="Pfam" id="PF10536">
    <property type="entry name" value="PMD"/>
    <property type="match status" value="1"/>
</dbReference>
<dbReference type="SUPFAM" id="SSF81383">
    <property type="entry name" value="F-box domain"/>
    <property type="match status" value="1"/>
</dbReference>
<dbReference type="EMBL" id="OX459125">
    <property type="protein sequence ID" value="CAI9114807.1"/>
    <property type="molecule type" value="Genomic_DNA"/>
</dbReference>
<evidence type="ECO:0000313" key="3">
    <source>
        <dbReference type="Proteomes" id="UP001161247"/>
    </source>
</evidence>
<dbReference type="InterPro" id="IPR019557">
    <property type="entry name" value="AminoTfrase-like_pln_mobile"/>
</dbReference>
<dbReference type="Proteomes" id="UP001161247">
    <property type="component" value="Chromosome 8"/>
</dbReference>
<feature type="domain" description="F-box" evidence="1">
    <location>
        <begin position="150"/>
        <end position="196"/>
    </location>
</feature>
<accession>A0AAV1E447</accession>
<sequence length="544" mass="62181">MPYSPTILADIDPSCSAGSAIWMSQTWLLYFGIREPHIPGRVLRQFGFLQRVPDNTFIMEKKEIKKLHKETRGKKCQDDVLQRWENRHNTLAGLQTDMTLEPQAAPEYLVWYQNHTVTLVKNPSDYRQPQGFQGSAESLHIMHDGKADDVFPLMDLPEGVIQEVLYRLPVKRAAQYRLLSKQFNEIINLQENLNRSRNKISILHYSSSDASHKFLCSLMLQTGNKYDINMANSISRVWCSSRGRLLINLLGCSNYIVFNPMLSAYRIIPSPNLGGVLSVAGLGLVDLEDFASINIVAAVEKSGEIGTLSFLIFNSDSNRWRESPCRQSLNPRGSYGGYDGFSEPVYLNDHMHWLLKDLNILVFDLKYERSWIIMAPDFPVQSPYSRDSQHIGTNNGLGSETWFGVAEGCLAYVFPKEEEILVYGLDYGKRSWKKKNTIPKNFGMTNCKRGRPIFWDGKVLIFVGGISLKDVFEFDVLEKKWRKIGTMQEWGDCCRCFHPFVPSFKATLPGCKYLHDEVKKDDVSGRNIVEKLVMIRSLVVNGFW</sequence>
<dbReference type="InterPro" id="IPR050796">
    <property type="entry name" value="SCF_F-box_component"/>
</dbReference>
<evidence type="ECO:0000313" key="2">
    <source>
        <dbReference type="EMBL" id="CAI9114807.1"/>
    </source>
</evidence>
<dbReference type="PANTHER" id="PTHR31672">
    <property type="entry name" value="BNACNNG10540D PROTEIN"/>
    <property type="match status" value="1"/>
</dbReference>
<organism evidence="2 3">
    <name type="scientific">Oldenlandia corymbosa var. corymbosa</name>
    <dbReference type="NCBI Taxonomy" id="529605"/>
    <lineage>
        <taxon>Eukaryota</taxon>
        <taxon>Viridiplantae</taxon>
        <taxon>Streptophyta</taxon>
        <taxon>Embryophyta</taxon>
        <taxon>Tracheophyta</taxon>
        <taxon>Spermatophyta</taxon>
        <taxon>Magnoliopsida</taxon>
        <taxon>eudicotyledons</taxon>
        <taxon>Gunneridae</taxon>
        <taxon>Pentapetalae</taxon>
        <taxon>asterids</taxon>
        <taxon>lamiids</taxon>
        <taxon>Gentianales</taxon>
        <taxon>Rubiaceae</taxon>
        <taxon>Rubioideae</taxon>
        <taxon>Spermacoceae</taxon>
        <taxon>Hedyotis-Oldenlandia complex</taxon>
        <taxon>Oldenlandia</taxon>
    </lineage>
</organism>
<dbReference type="SUPFAM" id="SSF50965">
    <property type="entry name" value="Galactose oxidase, central domain"/>
    <property type="match status" value="1"/>
</dbReference>
<gene>
    <name evidence="2" type="ORF">OLC1_LOCUS21449</name>
</gene>
<keyword evidence="3" id="KW-1185">Reference proteome</keyword>
<dbReference type="InterPro" id="IPR036047">
    <property type="entry name" value="F-box-like_dom_sf"/>
</dbReference>
<dbReference type="PROSITE" id="PS50181">
    <property type="entry name" value="FBOX"/>
    <property type="match status" value="1"/>
</dbReference>
<evidence type="ECO:0000259" key="1">
    <source>
        <dbReference type="PROSITE" id="PS50181"/>
    </source>
</evidence>
<proteinExistence type="predicted"/>
<name>A0AAV1E447_OLDCO</name>
<dbReference type="InterPro" id="IPR011043">
    <property type="entry name" value="Gal_Oxase/kelch_b-propeller"/>
</dbReference>
<reference evidence="2" key="1">
    <citation type="submission" date="2023-03" db="EMBL/GenBank/DDBJ databases">
        <authorList>
            <person name="Julca I."/>
        </authorList>
    </citation>
    <scope>NUCLEOTIDE SEQUENCE</scope>
</reference>
<dbReference type="InterPro" id="IPR001810">
    <property type="entry name" value="F-box_dom"/>
</dbReference>
<protein>
    <submittedName>
        <fullName evidence="2">OLC1v1015609C1</fullName>
    </submittedName>
</protein>